<dbReference type="InterPro" id="IPR050810">
    <property type="entry name" value="Bact_Secretion_Sys_Channel"/>
</dbReference>
<evidence type="ECO:0000259" key="4">
    <source>
        <dbReference type="Pfam" id="PF13629"/>
    </source>
</evidence>
<gene>
    <name evidence="5" type="ORF">ENS64_05515</name>
</gene>
<dbReference type="Pfam" id="PF00263">
    <property type="entry name" value="Secretin"/>
    <property type="match status" value="1"/>
</dbReference>
<evidence type="ECO:0000256" key="2">
    <source>
        <dbReference type="SAM" id="SignalP"/>
    </source>
</evidence>
<reference evidence="5" key="1">
    <citation type="journal article" date="2020" name="mSystems">
        <title>Genome- and Community-Level Interaction Insights into Carbon Utilization and Element Cycling Functions of Hydrothermarchaeota in Hydrothermal Sediment.</title>
        <authorList>
            <person name="Zhou Z."/>
            <person name="Liu Y."/>
            <person name="Xu W."/>
            <person name="Pan J."/>
            <person name="Luo Z.H."/>
            <person name="Li M."/>
        </authorList>
    </citation>
    <scope>NUCLEOTIDE SEQUENCE [LARGE SCALE GENOMIC DNA]</scope>
    <source>
        <strain evidence="5">SpSt-508</strain>
    </source>
</reference>
<keyword evidence="2" id="KW-0732">Signal</keyword>
<dbReference type="InterPro" id="IPR001775">
    <property type="entry name" value="GspD/PilQ"/>
</dbReference>
<dbReference type="PANTHER" id="PTHR30332:SF17">
    <property type="entry name" value="TYPE IV PILIATION SYSTEM PROTEIN DR_0774-RELATED"/>
    <property type="match status" value="1"/>
</dbReference>
<sequence>MDVRRIRRWARAGVAGMFALGALTDSPSVWAQEAPVPKPAIKQKVNDLVEEVVNAEIEVEVVKRRSKILRMKQDIFRVAVADPSVLDFVAFGSREIEIIGKETGSTTVTLWMGAEQQATVLSMLVSVVKDDAVDNQRRMEYSELADMINELFPNSRVQLFPIADKLIVRGQARDEQEAIQIMSIVRENAQATGMMGMGGMGQMIAGGTAAEPFPDASQLPSAKVINMLTIPGEKQVMLKVRIAELKRSGLRELGADFDFNVKDFFFSSLLGNAGNALLSGTFSEGSFNLVLKALARNGSAKILAEPNLVTLSGQPAQFLAGGQFPVPTVVGVGGAQAATTYFQGFGTSIMFTPTVLDKDRIRLQVTPTFSTINRENSVQGIFGMDTRMVATTVDLREGQVFAIAGLLQEQQNGSIVNVPYVGKIPGIGTLFRKSSISREETELIVVVSPELVHPLEPEQAPQILPGMEVTEPHDKDFYWYGDIEGRPDCHHRSTVWPLYKSRMKRCGYFDAETTYQSQQYYMSGPFGYSQ</sequence>
<dbReference type="AlphaFoldDB" id="A0A7C4QQ77"/>
<name>A0A7C4QQ77_9PLAN</name>
<dbReference type="InterPro" id="IPR032789">
    <property type="entry name" value="T2SS-T3SS_pil_N"/>
</dbReference>
<comment type="caution">
    <text evidence="5">The sequence shown here is derived from an EMBL/GenBank/DDBJ whole genome shotgun (WGS) entry which is preliminary data.</text>
</comment>
<feature type="domain" description="Pilus formation protein N-terminal" evidence="4">
    <location>
        <begin position="58"/>
        <end position="125"/>
    </location>
</feature>
<evidence type="ECO:0000256" key="1">
    <source>
        <dbReference type="RuleBase" id="RU004003"/>
    </source>
</evidence>
<protein>
    <submittedName>
        <fullName evidence="5">Uncharacterized protein</fullName>
    </submittedName>
</protein>
<dbReference type="PANTHER" id="PTHR30332">
    <property type="entry name" value="PROBABLE GENERAL SECRETION PATHWAY PROTEIN D"/>
    <property type="match status" value="1"/>
</dbReference>
<evidence type="ECO:0000259" key="3">
    <source>
        <dbReference type="Pfam" id="PF00263"/>
    </source>
</evidence>
<feature type="domain" description="Type II/III secretion system secretin-like" evidence="3">
    <location>
        <begin position="293"/>
        <end position="452"/>
    </location>
</feature>
<dbReference type="GO" id="GO:0015627">
    <property type="term" value="C:type II protein secretion system complex"/>
    <property type="evidence" value="ECO:0007669"/>
    <property type="project" value="TreeGrafter"/>
</dbReference>
<dbReference type="InterPro" id="IPR004846">
    <property type="entry name" value="T2SS/T3SS_dom"/>
</dbReference>
<dbReference type="GO" id="GO:0009306">
    <property type="term" value="P:protein secretion"/>
    <property type="evidence" value="ECO:0007669"/>
    <property type="project" value="InterPro"/>
</dbReference>
<feature type="chain" id="PRO_5027753399" evidence="2">
    <location>
        <begin position="32"/>
        <end position="530"/>
    </location>
</feature>
<feature type="signal peptide" evidence="2">
    <location>
        <begin position="1"/>
        <end position="31"/>
    </location>
</feature>
<accession>A0A7C4QQ77</accession>
<dbReference type="PRINTS" id="PR00811">
    <property type="entry name" value="BCTERIALGSPD"/>
</dbReference>
<dbReference type="EMBL" id="DSVQ01000011">
    <property type="protein sequence ID" value="HGT38706.1"/>
    <property type="molecule type" value="Genomic_DNA"/>
</dbReference>
<proteinExistence type="inferred from homology"/>
<evidence type="ECO:0000313" key="5">
    <source>
        <dbReference type="EMBL" id="HGT38706.1"/>
    </source>
</evidence>
<comment type="similarity">
    <text evidence="1">Belongs to the bacterial secretin family.</text>
</comment>
<dbReference type="Pfam" id="PF13629">
    <property type="entry name" value="T2SS-T3SS_pil_N"/>
    <property type="match status" value="1"/>
</dbReference>
<organism evidence="5">
    <name type="scientific">Schlesneria paludicola</name>
    <dbReference type="NCBI Taxonomy" id="360056"/>
    <lineage>
        <taxon>Bacteria</taxon>
        <taxon>Pseudomonadati</taxon>
        <taxon>Planctomycetota</taxon>
        <taxon>Planctomycetia</taxon>
        <taxon>Planctomycetales</taxon>
        <taxon>Planctomycetaceae</taxon>
        <taxon>Schlesneria</taxon>
    </lineage>
</organism>